<dbReference type="AlphaFoldDB" id="D5WXZ2"/>
<dbReference type="EMBL" id="CP002017">
    <property type="protein sequence ID" value="ADG06051.1"/>
    <property type="molecule type" value="Genomic_DNA"/>
</dbReference>
<reference evidence="2 3" key="1">
    <citation type="journal article" date="2011" name="Stand. Genomic Sci.">
        <title>Complete genome sequence of the thermophilic, hydrogen-oxidizing Bacillus tusciae type strain (T2) and reclassification in the new genus, Kyrpidia gen. nov. as Kyrpidia tusciae comb. nov. and emendation of the family Alicyclobacillaceae da Costa and Rainey, 2010.</title>
        <authorList>
            <person name="Klenk H.P."/>
            <person name="Lapidus A."/>
            <person name="Chertkov O."/>
            <person name="Copeland A."/>
            <person name="Del Rio T.G."/>
            <person name="Nolan M."/>
            <person name="Lucas S."/>
            <person name="Chen F."/>
            <person name="Tice H."/>
            <person name="Cheng J.F."/>
            <person name="Han C."/>
            <person name="Bruce D."/>
            <person name="Goodwin L."/>
            <person name="Pitluck S."/>
            <person name="Pati A."/>
            <person name="Ivanova N."/>
            <person name="Mavromatis K."/>
            <person name="Daum C."/>
            <person name="Chen A."/>
            <person name="Palaniappan K."/>
            <person name="Chang Y.J."/>
            <person name="Land M."/>
            <person name="Hauser L."/>
            <person name="Jeffries C.D."/>
            <person name="Detter J.C."/>
            <person name="Rohde M."/>
            <person name="Abt B."/>
            <person name="Pukall R."/>
            <person name="Goker M."/>
            <person name="Bristow J."/>
            <person name="Markowitz V."/>
            <person name="Hugenholtz P."/>
            <person name="Eisen J.A."/>
        </authorList>
    </citation>
    <scope>NUCLEOTIDE SEQUENCE [LARGE SCALE GENOMIC DNA]</scope>
    <source>
        <strain evidence="2 3">DSM 2912</strain>
    </source>
</reference>
<proteinExistence type="predicted"/>
<dbReference type="HOGENOM" id="CLU_2898383_0_0_9"/>
<protein>
    <submittedName>
        <fullName evidence="2">Uncharacterized protein</fullName>
    </submittedName>
</protein>
<dbReference type="KEGG" id="bts:Btus_1328"/>
<evidence type="ECO:0000313" key="2">
    <source>
        <dbReference type="EMBL" id="ADG06051.1"/>
    </source>
</evidence>
<organism evidence="2 3">
    <name type="scientific">Kyrpidia tusciae (strain DSM 2912 / NBRC 15312 / T2)</name>
    <name type="common">Bacillus tusciae</name>
    <dbReference type="NCBI Taxonomy" id="562970"/>
    <lineage>
        <taxon>Bacteria</taxon>
        <taxon>Bacillati</taxon>
        <taxon>Bacillota</taxon>
        <taxon>Bacilli</taxon>
        <taxon>Bacillales</taxon>
        <taxon>Alicyclobacillaceae</taxon>
        <taxon>Kyrpidia</taxon>
    </lineage>
</organism>
<feature type="transmembrane region" description="Helical" evidence="1">
    <location>
        <begin position="34"/>
        <end position="59"/>
    </location>
</feature>
<evidence type="ECO:0000313" key="3">
    <source>
        <dbReference type="Proteomes" id="UP000002368"/>
    </source>
</evidence>
<evidence type="ECO:0000256" key="1">
    <source>
        <dbReference type="SAM" id="Phobius"/>
    </source>
</evidence>
<dbReference type="Proteomes" id="UP000002368">
    <property type="component" value="Chromosome"/>
</dbReference>
<keyword evidence="3" id="KW-1185">Reference proteome</keyword>
<keyword evidence="1" id="KW-0812">Transmembrane</keyword>
<sequence>MMRKLSIALIWIGGIATGAGFVARVGFALDPSPVSIFLSIAFAIFLIGMILFILSNIFLPKP</sequence>
<keyword evidence="1" id="KW-1133">Transmembrane helix</keyword>
<keyword evidence="1" id="KW-0472">Membrane</keyword>
<name>D5WXZ2_KYRT2</name>
<dbReference type="RefSeq" id="WP_013075341.1">
    <property type="nucleotide sequence ID" value="NC_014098.1"/>
</dbReference>
<accession>D5WXZ2</accession>
<gene>
    <name evidence="2" type="ordered locus">Btus_1328</name>
</gene>
<dbReference type="OrthoDB" id="9883367at2"/>